<feature type="signal peptide" evidence="1">
    <location>
        <begin position="1"/>
        <end position="19"/>
    </location>
</feature>
<reference evidence="2 3" key="1">
    <citation type="submission" date="2016-07" db="EMBL/GenBank/DDBJ databases">
        <title>Pervasive Adenine N6-methylation of Active Genes in Fungi.</title>
        <authorList>
            <consortium name="DOE Joint Genome Institute"/>
            <person name="Mondo S.J."/>
            <person name="Dannebaum R.O."/>
            <person name="Kuo R.C."/>
            <person name="Labutti K."/>
            <person name="Haridas S."/>
            <person name="Kuo A."/>
            <person name="Salamov A."/>
            <person name="Ahrendt S.R."/>
            <person name="Lipzen A."/>
            <person name="Sullivan W."/>
            <person name="Andreopoulos W.B."/>
            <person name="Clum A."/>
            <person name="Lindquist E."/>
            <person name="Daum C."/>
            <person name="Ramamoorthy G.K."/>
            <person name="Gryganskyi A."/>
            <person name="Culley D."/>
            <person name="Magnuson J.K."/>
            <person name="James T.Y."/>
            <person name="O'Malley M.A."/>
            <person name="Stajich J.E."/>
            <person name="Spatafora J.W."/>
            <person name="Visel A."/>
            <person name="Grigoriev I.V."/>
        </authorList>
    </citation>
    <scope>NUCLEOTIDE SEQUENCE [LARGE SCALE GENOMIC DNA]</scope>
    <source>
        <strain evidence="2 3">NRRL 3301</strain>
    </source>
</reference>
<proteinExistence type="predicted"/>
<dbReference type="AlphaFoldDB" id="A0A1X2G8W5"/>
<keyword evidence="3" id="KW-1185">Reference proteome</keyword>
<evidence type="ECO:0000313" key="3">
    <source>
        <dbReference type="Proteomes" id="UP000242146"/>
    </source>
</evidence>
<organism evidence="2 3">
    <name type="scientific">Hesseltinella vesiculosa</name>
    <dbReference type="NCBI Taxonomy" id="101127"/>
    <lineage>
        <taxon>Eukaryota</taxon>
        <taxon>Fungi</taxon>
        <taxon>Fungi incertae sedis</taxon>
        <taxon>Mucoromycota</taxon>
        <taxon>Mucoromycotina</taxon>
        <taxon>Mucoromycetes</taxon>
        <taxon>Mucorales</taxon>
        <taxon>Cunninghamellaceae</taxon>
        <taxon>Hesseltinella</taxon>
    </lineage>
</organism>
<comment type="caution">
    <text evidence="2">The sequence shown here is derived from an EMBL/GenBank/DDBJ whole genome shotgun (WGS) entry which is preliminary data.</text>
</comment>
<dbReference type="OrthoDB" id="8062037at2759"/>
<name>A0A1X2G8W5_9FUNG</name>
<dbReference type="EMBL" id="MCGT01000031">
    <property type="protein sequence ID" value="ORX48036.1"/>
    <property type="molecule type" value="Genomic_DNA"/>
</dbReference>
<gene>
    <name evidence="2" type="ORF">DM01DRAFT_1135021</name>
</gene>
<keyword evidence="1" id="KW-0732">Signal</keyword>
<evidence type="ECO:0000313" key="2">
    <source>
        <dbReference type="EMBL" id="ORX48036.1"/>
    </source>
</evidence>
<dbReference type="Proteomes" id="UP000242146">
    <property type="component" value="Unassembled WGS sequence"/>
</dbReference>
<evidence type="ECO:0000256" key="1">
    <source>
        <dbReference type="SAM" id="SignalP"/>
    </source>
</evidence>
<feature type="chain" id="PRO_5012959334" evidence="1">
    <location>
        <begin position="20"/>
        <end position="285"/>
    </location>
</feature>
<sequence>MKLYTVCLCVLWCLGMVAGQQYAPPTFLWQSLVTPQPYNTGYIYSHNATLKYYSQDFQTVYMSNDNFGHNERVLINLGDACNIKNYNDVQALNNFSIQQFTVSQNLMGLVSRGGCDSWQVKLNNIQSLGQFFQLTGVLLYDNVTYPQSQLIQHNPSTTNTPTWPSSFDPPQRNISLMLDNDLRNYSSYLAVYFAPNEFGTAMLGKLNAYSFGPTVSIAQQQYVQMATYFQEQAMTDNPSPTSSSNGSSSDGGGSLFDTFVGNRGYIAYLVAAGAAIVFGTRKSKT</sequence>
<accession>A0A1X2G8W5</accession>
<protein>
    <submittedName>
        <fullName evidence="2">Uncharacterized protein</fullName>
    </submittedName>
</protein>